<reference evidence="3" key="1">
    <citation type="submission" date="2019-03" db="EMBL/GenBank/DDBJ databases">
        <title>Improved annotation for the trematode Fasciola hepatica.</title>
        <authorList>
            <person name="Choi Y.-J."/>
            <person name="Martin J."/>
            <person name="Mitreva M."/>
        </authorList>
    </citation>
    <scope>NUCLEOTIDE SEQUENCE [LARGE SCALE GENOMIC DNA]</scope>
</reference>
<dbReference type="PANTHER" id="PTHR21349">
    <property type="entry name" value="50S RIBOSOMAL PROTEIN L21"/>
    <property type="match status" value="1"/>
</dbReference>
<evidence type="ECO:0000313" key="3">
    <source>
        <dbReference type="EMBL" id="THD19216.1"/>
    </source>
</evidence>
<evidence type="ECO:0000256" key="1">
    <source>
        <dbReference type="ARBA" id="ARBA00008563"/>
    </source>
</evidence>
<dbReference type="AlphaFoldDB" id="A0A4E0R063"/>
<dbReference type="InterPro" id="IPR036164">
    <property type="entry name" value="bL21-like_sf"/>
</dbReference>
<name>A0A4E0R063_FASHE</name>
<dbReference type="PANTHER" id="PTHR21349:SF0">
    <property type="entry name" value="LARGE RIBOSOMAL SUBUNIT PROTEIN BL21M"/>
    <property type="match status" value="1"/>
</dbReference>
<keyword evidence="4" id="KW-1185">Reference proteome</keyword>
<comment type="caution">
    <text evidence="3">The sequence shown here is derived from an EMBL/GenBank/DDBJ whole genome shotgun (WGS) entry which is preliminary data.</text>
</comment>
<accession>A0A4E0R063</accession>
<dbReference type="Pfam" id="PF00829">
    <property type="entry name" value="Ribosomal_L21p"/>
    <property type="match status" value="1"/>
</dbReference>
<dbReference type="InterPro" id="IPR028909">
    <property type="entry name" value="bL21-like"/>
</dbReference>
<gene>
    <name evidence="3" type="ORF">D915_009948</name>
</gene>
<dbReference type="SUPFAM" id="SSF141091">
    <property type="entry name" value="L21p-like"/>
    <property type="match status" value="1"/>
</dbReference>
<keyword evidence="3" id="KW-0687">Ribonucleoprotein</keyword>
<dbReference type="GO" id="GO:0003735">
    <property type="term" value="F:structural constituent of ribosome"/>
    <property type="evidence" value="ECO:0007669"/>
    <property type="project" value="TreeGrafter"/>
</dbReference>
<dbReference type="Proteomes" id="UP000230066">
    <property type="component" value="Unassembled WGS sequence"/>
</dbReference>
<sequence>MYMYIGFVINISMSLQIGSEFFYATVPPFRFNQISYLYKYILLDFLPCIETYNLVNTAILSNDSRNFAVIHLAGKQFKVTTDDLVMVKTPLFGAEVGDHLRLEKVLLLGSKDFTLIGRPILDKRIAYVEAMVVEKTLEHPHLWFQFHRRRRHRKMRVFQDNVAVLRILNISAEPLEVGVR</sequence>
<dbReference type="EMBL" id="JXXN02007021">
    <property type="protein sequence ID" value="THD19216.1"/>
    <property type="molecule type" value="Genomic_DNA"/>
</dbReference>
<comment type="similarity">
    <text evidence="1">Belongs to the bacterial ribosomal protein bL21 family.</text>
</comment>
<keyword evidence="3" id="KW-0689">Ribosomal protein</keyword>
<proteinExistence type="inferred from homology"/>
<evidence type="ECO:0000256" key="2">
    <source>
        <dbReference type="ARBA" id="ARBA00044129"/>
    </source>
</evidence>
<protein>
    <recommendedName>
        <fullName evidence="2">Large ribosomal subunit protein bL21m</fullName>
    </recommendedName>
</protein>
<organism evidence="3 4">
    <name type="scientific">Fasciola hepatica</name>
    <name type="common">Liver fluke</name>
    <dbReference type="NCBI Taxonomy" id="6192"/>
    <lineage>
        <taxon>Eukaryota</taxon>
        <taxon>Metazoa</taxon>
        <taxon>Spiralia</taxon>
        <taxon>Lophotrochozoa</taxon>
        <taxon>Platyhelminthes</taxon>
        <taxon>Trematoda</taxon>
        <taxon>Digenea</taxon>
        <taxon>Plagiorchiida</taxon>
        <taxon>Echinostomata</taxon>
        <taxon>Echinostomatoidea</taxon>
        <taxon>Fasciolidae</taxon>
        <taxon>Fasciola</taxon>
    </lineage>
</organism>
<evidence type="ECO:0000313" key="4">
    <source>
        <dbReference type="Proteomes" id="UP000230066"/>
    </source>
</evidence>
<dbReference type="GO" id="GO:0005762">
    <property type="term" value="C:mitochondrial large ribosomal subunit"/>
    <property type="evidence" value="ECO:0007669"/>
    <property type="project" value="TreeGrafter"/>
</dbReference>